<protein>
    <submittedName>
        <fullName evidence="1">Uncharacterized protein</fullName>
    </submittedName>
</protein>
<name>A0ABR2MKP3_9ASPA</name>
<dbReference type="PANTHER" id="PTHR33129:SF1">
    <property type="entry name" value="ATP-BINDING PROTEIN"/>
    <property type="match status" value="1"/>
</dbReference>
<sequence length="713" mass="81929">MNYVFYVVLANSDNQPFEIEVSDSISLSKFKEVIKTKFTPILDTVTSAALTLKSSDGNIILPNEFLNYAINHNSYINPFFIEVQQKQAEMNYIFYVVLANSDNQPFEIEASDSISLSKFKEVIKTKFTPILDTVASAALTLKSSDGNIILPNEFLNYAINHNSYINPFFIEVTWSSNTFNTTAFEITKGIKPIWIKSIESYPALSLNKMSQFFEIPAKYSKIAKLLCCKSKFVLFRRQNFQKQFEFIEKEVIEKSMVGWILGPPGTGKSSAAFAFITTLDKIEWTVTWLCCSDNDLQLYCIQFTGDCVWTCEVNNSSESIRDILCKTIPTKKHLFILDGYTSTGKNNSEIMSTCRKWAKHCVFPGKIERRLLIVSSMPARGKRKVDSDYKNGVREFFVYSWSLQEYLMAVKNDNLLKNFNNYSNDITNSNEDEILSLEDLVKSKFYYAGGNFRFMFTSSIVDVKIQIEESINECDDISLYITGRIGDCSSKVVNRLFGSHLVENSRLISLVSDYAVSVIGKRMGPDTIRNFAEYFNANPSMNGWIFEEWFFSLLCHDDLDLHLKGVILEKLTWPKCSILHRFNFHFFSNEELNICASGAWLRPSNTCQSGYDAVYINKTDGFVRFIQITRSKRHSLHLSHFFDLLKKLGDHFEIRTVEICFVVPMQNLNEFRINCVFGNGLLTPFGWKKGKEKNKIKILGIYGWDNRSLYIQL</sequence>
<gene>
    <name evidence="1" type="ORF">KSP40_PGU006751</name>
</gene>
<evidence type="ECO:0000313" key="2">
    <source>
        <dbReference type="Proteomes" id="UP001412067"/>
    </source>
</evidence>
<dbReference type="InterPro" id="IPR027417">
    <property type="entry name" value="P-loop_NTPase"/>
</dbReference>
<accession>A0ABR2MKP3</accession>
<comment type="caution">
    <text evidence="1">The sequence shown here is derived from an EMBL/GenBank/DDBJ whole genome shotgun (WGS) entry which is preliminary data.</text>
</comment>
<keyword evidence="2" id="KW-1185">Reference proteome</keyword>
<dbReference type="Proteomes" id="UP001412067">
    <property type="component" value="Unassembled WGS sequence"/>
</dbReference>
<dbReference type="EMBL" id="JBBWWR010000007">
    <property type="protein sequence ID" value="KAK8964254.1"/>
    <property type="molecule type" value="Genomic_DNA"/>
</dbReference>
<dbReference type="PANTHER" id="PTHR33129">
    <property type="entry name" value="PROTEIN KINASE DOMAIN-CONTAINING PROTEIN-RELATED"/>
    <property type="match status" value="1"/>
</dbReference>
<proteinExistence type="predicted"/>
<organism evidence="1 2">
    <name type="scientific">Platanthera guangdongensis</name>
    <dbReference type="NCBI Taxonomy" id="2320717"/>
    <lineage>
        <taxon>Eukaryota</taxon>
        <taxon>Viridiplantae</taxon>
        <taxon>Streptophyta</taxon>
        <taxon>Embryophyta</taxon>
        <taxon>Tracheophyta</taxon>
        <taxon>Spermatophyta</taxon>
        <taxon>Magnoliopsida</taxon>
        <taxon>Liliopsida</taxon>
        <taxon>Asparagales</taxon>
        <taxon>Orchidaceae</taxon>
        <taxon>Orchidoideae</taxon>
        <taxon>Orchideae</taxon>
        <taxon>Orchidinae</taxon>
        <taxon>Platanthera</taxon>
    </lineage>
</organism>
<dbReference type="SUPFAM" id="SSF52540">
    <property type="entry name" value="P-loop containing nucleoside triphosphate hydrolases"/>
    <property type="match status" value="1"/>
</dbReference>
<dbReference type="InterPro" id="IPR052980">
    <property type="entry name" value="Crinkler_effector"/>
</dbReference>
<reference evidence="1 2" key="1">
    <citation type="journal article" date="2022" name="Nat. Plants">
        <title>Genomes of leafy and leafless Platanthera orchids illuminate the evolution of mycoheterotrophy.</title>
        <authorList>
            <person name="Li M.H."/>
            <person name="Liu K.W."/>
            <person name="Li Z."/>
            <person name="Lu H.C."/>
            <person name="Ye Q.L."/>
            <person name="Zhang D."/>
            <person name="Wang J.Y."/>
            <person name="Li Y.F."/>
            <person name="Zhong Z.M."/>
            <person name="Liu X."/>
            <person name="Yu X."/>
            <person name="Liu D.K."/>
            <person name="Tu X.D."/>
            <person name="Liu B."/>
            <person name="Hao Y."/>
            <person name="Liao X.Y."/>
            <person name="Jiang Y.T."/>
            <person name="Sun W.H."/>
            <person name="Chen J."/>
            <person name="Chen Y.Q."/>
            <person name="Ai Y."/>
            <person name="Zhai J.W."/>
            <person name="Wu S.S."/>
            <person name="Zhou Z."/>
            <person name="Hsiao Y.Y."/>
            <person name="Wu W.L."/>
            <person name="Chen Y.Y."/>
            <person name="Lin Y.F."/>
            <person name="Hsu J.L."/>
            <person name="Li C.Y."/>
            <person name="Wang Z.W."/>
            <person name="Zhao X."/>
            <person name="Zhong W.Y."/>
            <person name="Ma X.K."/>
            <person name="Ma L."/>
            <person name="Huang J."/>
            <person name="Chen G.Z."/>
            <person name="Huang M.Z."/>
            <person name="Huang L."/>
            <person name="Peng D.H."/>
            <person name="Luo Y.B."/>
            <person name="Zou S.Q."/>
            <person name="Chen S.P."/>
            <person name="Lan S."/>
            <person name="Tsai W.C."/>
            <person name="Van de Peer Y."/>
            <person name="Liu Z.J."/>
        </authorList>
    </citation>
    <scope>NUCLEOTIDE SEQUENCE [LARGE SCALE GENOMIC DNA]</scope>
    <source>
        <strain evidence="1">Lor288</strain>
    </source>
</reference>
<evidence type="ECO:0000313" key="1">
    <source>
        <dbReference type="EMBL" id="KAK8964254.1"/>
    </source>
</evidence>